<dbReference type="EMBL" id="NFHB01000010">
    <property type="protein sequence ID" value="OUN02112.1"/>
    <property type="molecule type" value="Genomic_DNA"/>
</dbReference>
<dbReference type="OrthoDB" id="1004870at2"/>
<evidence type="ECO:0000313" key="2">
    <source>
        <dbReference type="Proteomes" id="UP000195772"/>
    </source>
</evidence>
<sequence length="259" mass="28838">MYRRTGCGAPFPSFPSRRDAATQILPELRAPAPAGAFAPAGRAALRMLCLCALVFGASGAVAQSAQPQFTLGISAVDSVPQTTVVPVQQPPVQVVEHTTVYEESTRGMTRPERRAYRAKLYAQKIDSLVQSRDYLFFPNSMQEVPGGMIRSIYTDYYFFGMFIDHVGVHLPTERGITQYLYVLNFDSPSLSDYRAERLAWGWRISFGFADGDTAYHAGFEVSTATGETVLTLAAPDLVMRYVGWLWDKRIGDPKFRRLD</sequence>
<proteinExistence type="predicted"/>
<evidence type="ECO:0000313" key="1">
    <source>
        <dbReference type="EMBL" id="OUN02112.1"/>
    </source>
</evidence>
<comment type="caution">
    <text evidence="1">The sequence shown here is derived from an EMBL/GenBank/DDBJ whole genome shotgun (WGS) entry which is preliminary data.</text>
</comment>
<dbReference type="RefSeq" id="WP_087403452.1">
    <property type="nucleotide sequence ID" value="NZ_NFHB01000010.1"/>
</dbReference>
<protein>
    <submittedName>
        <fullName evidence="1">Uncharacterized protein</fullName>
    </submittedName>
</protein>
<dbReference type="Proteomes" id="UP000195772">
    <property type="component" value="Unassembled WGS sequence"/>
</dbReference>
<organism evidence="1 2">
    <name type="scientific">Alistipes onderdonkii</name>
    <dbReference type="NCBI Taxonomy" id="328813"/>
    <lineage>
        <taxon>Bacteria</taxon>
        <taxon>Pseudomonadati</taxon>
        <taxon>Bacteroidota</taxon>
        <taxon>Bacteroidia</taxon>
        <taxon>Bacteroidales</taxon>
        <taxon>Rikenellaceae</taxon>
        <taxon>Alistipes</taxon>
    </lineage>
</organism>
<accession>A0A1Y3QR31</accession>
<name>A0A1Y3QR31_9BACT</name>
<dbReference type="AlphaFoldDB" id="A0A1Y3QR31"/>
<gene>
    <name evidence="1" type="ORF">B5G41_13380</name>
</gene>
<reference evidence="2" key="1">
    <citation type="submission" date="2017-04" db="EMBL/GenBank/DDBJ databases">
        <title>Function of individual gut microbiota members based on whole genome sequencing of pure cultures obtained from chicken caecum.</title>
        <authorList>
            <person name="Medvecky M."/>
            <person name="Cejkova D."/>
            <person name="Polansky O."/>
            <person name="Karasova D."/>
            <person name="Kubasova T."/>
            <person name="Cizek A."/>
            <person name="Rychlik I."/>
        </authorList>
    </citation>
    <scope>NUCLEOTIDE SEQUENCE [LARGE SCALE GENOMIC DNA]</scope>
    <source>
        <strain evidence="2">An90</strain>
    </source>
</reference>